<dbReference type="PANTHER" id="PTHR46796:SF13">
    <property type="entry name" value="HTH-TYPE TRANSCRIPTIONAL ACTIVATOR RHAS"/>
    <property type="match status" value="1"/>
</dbReference>
<dbReference type="InterPro" id="IPR041522">
    <property type="entry name" value="CdaR_GGDEF"/>
</dbReference>
<evidence type="ECO:0000313" key="6">
    <source>
        <dbReference type="EMBL" id="MDL4842613.1"/>
    </source>
</evidence>
<dbReference type="InterPro" id="IPR009057">
    <property type="entry name" value="Homeodomain-like_sf"/>
</dbReference>
<dbReference type="InterPro" id="IPR050204">
    <property type="entry name" value="AraC_XylS_family_regulators"/>
</dbReference>
<keyword evidence="2" id="KW-0238">DNA-binding</keyword>
<keyword evidence="4" id="KW-1133">Transmembrane helix</keyword>
<keyword evidence="3" id="KW-0804">Transcription</keyword>
<dbReference type="PANTHER" id="PTHR46796">
    <property type="entry name" value="HTH-TYPE TRANSCRIPTIONAL ACTIVATOR RHAS-RELATED"/>
    <property type="match status" value="1"/>
</dbReference>
<evidence type="ECO:0000256" key="1">
    <source>
        <dbReference type="ARBA" id="ARBA00023015"/>
    </source>
</evidence>
<feature type="transmembrane region" description="Helical" evidence="4">
    <location>
        <begin position="300"/>
        <end position="319"/>
    </location>
</feature>
<keyword evidence="7" id="KW-1185">Reference proteome</keyword>
<keyword evidence="4" id="KW-0472">Membrane</keyword>
<dbReference type="Gene3D" id="1.10.10.60">
    <property type="entry name" value="Homeodomain-like"/>
    <property type="match status" value="2"/>
</dbReference>
<dbReference type="SUPFAM" id="SSF46689">
    <property type="entry name" value="Homeodomain-like"/>
    <property type="match status" value="1"/>
</dbReference>
<dbReference type="RefSeq" id="WP_285933903.1">
    <property type="nucleotide sequence ID" value="NZ_JASTZU010000060.1"/>
</dbReference>
<dbReference type="Pfam" id="PF12833">
    <property type="entry name" value="HTH_18"/>
    <property type="match status" value="1"/>
</dbReference>
<gene>
    <name evidence="6" type="ORF">QQS35_19440</name>
</gene>
<evidence type="ECO:0000259" key="5">
    <source>
        <dbReference type="PROSITE" id="PS01124"/>
    </source>
</evidence>
<dbReference type="Proteomes" id="UP001235343">
    <property type="component" value="Unassembled WGS sequence"/>
</dbReference>
<organism evidence="6 7">
    <name type="scientific">Aquibacillus rhizosphaerae</name>
    <dbReference type="NCBI Taxonomy" id="3051431"/>
    <lineage>
        <taxon>Bacteria</taxon>
        <taxon>Bacillati</taxon>
        <taxon>Bacillota</taxon>
        <taxon>Bacilli</taxon>
        <taxon>Bacillales</taxon>
        <taxon>Bacillaceae</taxon>
        <taxon>Aquibacillus</taxon>
    </lineage>
</organism>
<dbReference type="Pfam" id="PF17853">
    <property type="entry name" value="GGDEF_2"/>
    <property type="match status" value="1"/>
</dbReference>
<dbReference type="EMBL" id="JASTZU010000060">
    <property type="protein sequence ID" value="MDL4842613.1"/>
    <property type="molecule type" value="Genomic_DNA"/>
</dbReference>
<reference evidence="6 7" key="1">
    <citation type="submission" date="2023-06" db="EMBL/GenBank/DDBJ databases">
        <title>Aquibacillus rhizosphaerae LR5S19.</title>
        <authorList>
            <person name="Sun J.-Q."/>
        </authorList>
    </citation>
    <scope>NUCLEOTIDE SEQUENCE [LARGE SCALE GENOMIC DNA]</scope>
    <source>
        <strain evidence="6 7">LR5S19</strain>
    </source>
</reference>
<comment type="caution">
    <text evidence="6">The sequence shown here is derived from an EMBL/GenBank/DDBJ whole genome shotgun (WGS) entry which is preliminary data.</text>
</comment>
<keyword evidence="1" id="KW-0805">Transcription regulation</keyword>
<dbReference type="SMART" id="SM00342">
    <property type="entry name" value="HTH_ARAC"/>
    <property type="match status" value="1"/>
</dbReference>
<dbReference type="InterPro" id="IPR018060">
    <property type="entry name" value="HTH_AraC"/>
</dbReference>
<name>A0ABT7L9T6_9BACI</name>
<sequence length="757" mass="88059">MIHIFEKWFRRTLSNTQTRLVLILMLSICVIILIVGLTSYNTSRNVLQKELNAPQQQMLQISMNHIDQYLKESDKVAIKLSLNSYVSEFLTNDNQISHRNISQLYQNLETLIKNTAYIHSIYIYSTDQKSIVGLPQGFSSDLTNFNDSKWVSVVDDFVEDEMVLVKQRFVPNGLKYEESNVTLFRKVMIQGEMKGVIAINLKHEDLFANLIPTDGFNSDSMRFIVDQSNNLLYVTKNNSFDSETLDYVMSNVNEGKLDEIKYQENILLTNQLQSSFTGWEYVSVVSQDSILAKAKTIRNVVFSMSLLALFVGIIVIIYIHTVELRPIRRIKQLFSMDEEQMYHRDLVHLERLVSDLVSDNKQLSRVIQKVRQEAITKFFYDIYKDKLKDGNELQDKWQMYFGKWTEDPMIIVMISMDNFYKWKDRFSRQYQSVIKFAISNVMTEVLSAHWRTVCVDVEQDTMVIMLQHREGKVELKNHLRIALSNIYEVLGFTVTVGVSNPRSGVEGIIPSIKEATIALDERLYKGYGKVISYKDVSRSDTQSTSINPIETEQLMEFIRVGDTQESIQRLHRIFAMIEQNHSDPRTVYLFLETLGERLMHRNANRQQVVTFVNQLKTMELKEILMLFIEKVTDRTEQIQQLSQSKQHILCQKMIDYMNAHLGDTIGIPECADSIGVSVSLASQWFKEETNETIYSYLTKLRMEKAAQLLVETDEKISTIAFKVGYQHENSFIRGFRKNKHMTPGKYREMLKKQANID</sequence>
<protein>
    <submittedName>
        <fullName evidence="6">Helix-turn-helix domain-containing protein</fullName>
    </submittedName>
</protein>
<evidence type="ECO:0000313" key="7">
    <source>
        <dbReference type="Proteomes" id="UP001235343"/>
    </source>
</evidence>
<proteinExistence type="predicted"/>
<keyword evidence="4" id="KW-0812">Transmembrane</keyword>
<evidence type="ECO:0000256" key="3">
    <source>
        <dbReference type="ARBA" id="ARBA00023163"/>
    </source>
</evidence>
<feature type="domain" description="HTH araC/xylS-type" evidence="5">
    <location>
        <begin position="651"/>
        <end position="749"/>
    </location>
</feature>
<evidence type="ECO:0000256" key="4">
    <source>
        <dbReference type="SAM" id="Phobius"/>
    </source>
</evidence>
<dbReference type="PROSITE" id="PS01124">
    <property type="entry name" value="HTH_ARAC_FAMILY_2"/>
    <property type="match status" value="1"/>
</dbReference>
<evidence type="ECO:0000256" key="2">
    <source>
        <dbReference type="ARBA" id="ARBA00023125"/>
    </source>
</evidence>
<feature type="transmembrane region" description="Helical" evidence="4">
    <location>
        <begin position="20"/>
        <end position="40"/>
    </location>
</feature>
<accession>A0ABT7L9T6</accession>